<dbReference type="Proteomes" id="UP000255460">
    <property type="component" value="Unassembled WGS sequence"/>
</dbReference>
<accession>A0A376L202</accession>
<dbReference type="EMBL" id="UFZQ01000001">
    <property type="protein sequence ID" value="STE88290.1"/>
    <property type="molecule type" value="Genomic_DNA"/>
</dbReference>
<dbReference type="AlphaFoldDB" id="A0A376L202"/>
<sequence>MRDEDHTGVLQGSQQMRQQTKILTLRSQNDQPTALEFRDIQLTGGPAIPA</sequence>
<organism evidence="1 2">
    <name type="scientific">Escherichia coli</name>
    <dbReference type="NCBI Taxonomy" id="562"/>
    <lineage>
        <taxon>Bacteria</taxon>
        <taxon>Pseudomonadati</taxon>
        <taxon>Pseudomonadota</taxon>
        <taxon>Gammaproteobacteria</taxon>
        <taxon>Enterobacterales</taxon>
        <taxon>Enterobacteriaceae</taxon>
        <taxon>Escherichia</taxon>
    </lineage>
</organism>
<reference evidence="1 2" key="1">
    <citation type="submission" date="2018-06" db="EMBL/GenBank/DDBJ databases">
        <authorList>
            <consortium name="Pathogen Informatics"/>
            <person name="Doyle S."/>
        </authorList>
    </citation>
    <scope>NUCLEOTIDE SEQUENCE [LARGE SCALE GENOMIC DNA]</scope>
    <source>
        <strain evidence="1 2">NCTC10418</strain>
    </source>
</reference>
<proteinExistence type="predicted"/>
<protein>
    <submittedName>
        <fullName evidence="1">Uncharacterized protein</fullName>
    </submittedName>
</protein>
<name>A0A376L202_ECOLX</name>
<gene>
    <name evidence="1" type="ORF">NCTC10418_05984</name>
</gene>
<evidence type="ECO:0000313" key="2">
    <source>
        <dbReference type="Proteomes" id="UP000255460"/>
    </source>
</evidence>
<evidence type="ECO:0000313" key="1">
    <source>
        <dbReference type="EMBL" id="STE88290.1"/>
    </source>
</evidence>